<dbReference type="PROSITE" id="PS50181">
    <property type="entry name" value="FBOX"/>
    <property type="match status" value="1"/>
</dbReference>
<sequence length="630" mass="71579">MSLVRLPYELISYVIHDLSLADIRSLSLVCKRFQFLFNETSIARLILEKKAPAAPEAQNARVSQRYAVELRRLVKRREAVASISPFSVAIVGVAETWIFENGVLCYMHDRQLRILDIHRSASREIVVNIRALLNHALEAENLARKFKFQLVYCAHDIVSCVYAHAKPGHKNWLIVFNAKQNRILTVLELDSSHKIFVRNNDKYLFYGTFSEVASDGHKRWVIKGYDITAGAWMKDKVSLQDFAGSDIGSTICFEIIDEYFYGLSSLAASEIEERSWTSRYNCFRIPLEPRGLQKVEQIPRRRLWRRLHAEGPIDDRWTFLRIFKDETTAQLRVMESRKEWPTGCSSARRAYFIRELVFGPLEETDEKEAPPSPLDIPARNPHLVHPGDNGSTALMFTLSTCPIRSYHPACQTFIDLVDDRPSFNPSDQRIRLRGSSRRPWSPSEYGERDRLLLAEGQQRRDEFNQQVNSIYKHEEVVFWPPNEDPAQPDPALSHLYQILNPPGHLGNIQGSWNERSLVYATGGLERGLKALIFVSWDPSIHLMGTAPYPGGLPGLHISPFSSPRQSKGKGRAEDAWHPTVGSNATYCSDGDTGLGSKAASEPVGTAKLSQWVNVEQAMYRDIGLGYHFSP</sequence>
<comment type="caution">
    <text evidence="2">The sequence shown here is derived from an EMBL/GenBank/DDBJ whole genome shotgun (WGS) entry which is preliminary data.</text>
</comment>
<gene>
    <name evidence="2" type="ORF">B0T17DRAFT_485545</name>
</gene>
<dbReference type="EMBL" id="JAULSR010000001">
    <property type="protein sequence ID" value="KAK0635165.1"/>
    <property type="molecule type" value="Genomic_DNA"/>
</dbReference>
<name>A0AA40CEC4_9PEZI</name>
<protein>
    <recommendedName>
        <fullName evidence="1">F-box domain-containing protein</fullName>
    </recommendedName>
</protein>
<evidence type="ECO:0000313" key="2">
    <source>
        <dbReference type="EMBL" id="KAK0635165.1"/>
    </source>
</evidence>
<dbReference type="PANTHER" id="PTHR34098:SF1">
    <property type="entry name" value="F-BOX ONLY PROTEIN 47"/>
    <property type="match status" value="1"/>
</dbReference>
<dbReference type="InterPro" id="IPR001810">
    <property type="entry name" value="F-box_dom"/>
</dbReference>
<evidence type="ECO:0000259" key="1">
    <source>
        <dbReference type="PROSITE" id="PS50181"/>
    </source>
</evidence>
<evidence type="ECO:0000313" key="3">
    <source>
        <dbReference type="Proteomes" id="UP001174934"/>
    </source>
</evidence>
<dbReference type="SUPFAM" id="SSF81383">
    <property type="entry name" value="F-box domain"/>
    <property type="match status" value="1"/>
</dbReference>
<dbReference type="AlphaFoldDB" id="A0AA40CEC4"/>
<reference evidence="2" key="1">
    <citation type="submission" date="2023-06" db="EMBL/GenBank/DDBJ databases">
        <title>Genome-scale phylogeny and comparative genomics of the fungal order Sordariales.</title>
        <authorList>
            <consortium name="Lawrence Berkeley National Laboratory"/>
            <person name="Hensen N."/>
            <person name="Bonometti L."/>
            <person name="Westerberg I."/>
            <person name="Brannstrom I.O."/>
            <person name="Guillou S."/>
            <person name="Cros-Aarteil S."/>
            <person name="Calhoun S."/>
            <person name="Haridas S."/>
            <person name="Kuo A."/>
            <person name="Mondo S."/>
            <person name="Pangilinan J."/>
            <person name="Riley R."/>
            <person name="LaButti K."/>
            <person name="Andreopoulos B."/>
            <person name="Lipzen A."/>
            <person name="Chen C."/>
            <person name="Yanf M."/>
            <person name="Daum C."/>
            <person name="Ng V."/>
            <person name="Clum A."/>
            <person name="Steindorff A."/>
            <person name="Ohm R."/>
            <person name="Martin F."/>
            <person name="Silar P."/>
            <person name="Natvig D."/>
            <person name="Lalanne C."/>
            <person name="Gautier V."/>
            <person name="Ament-velasquez S.L."/>
            <person name="Kruys A."/>
            <person name="Hutchinson M.I."/>
            <person name="Powell A.J."/>
            <person name="Barry K."/>
            <person name="Miller A.N."/>
            <person name="Grigoriev I.V."/>
            <person name="Debuchy R."/>
            <person name="Gladieux P."/>
            <person name="Thoren M.H."/>
            <person name="Johannesson H."/>
        </authorList>
    </citation>
    <scope>NUCLEOTIDE SEQUENCE</scope>
    <source>
        <strain evidence="2">SMH3391-2</strain>
    </source>
</reference>
<dbReference type="InterPro" id="IPR036047">
    <property type="entry name" value="F-box-like_dom_sf"/>
</dbReference>
<dbReference type="Proteomes" id="UP001174934">
    <property type="component" value="Unassembled WGS sequence"/>
</dbReference>
<proteinExistence type="predicted"/>
<accession>A0AA40CEC4</accession>
<organism evidence="2 3">
    <name type="scientific">Bombardia bombarda</name>
    <dbReference type="NCBI Taxonomy" id="252184"/>
    <lineage>
        <taxon>Eukaryota</taxon>
        <taxon>Fungi</taxon>
        <taxon>Dikarya</taxon>
        <taxon>Ascomycota</taxon>
        <taxon>Pezizomycotina</taxon>
        <taxon>Sordariomycetes</taxon>
        <taxon>Sordariomycetidae</taxon>
        <taxon>Sordariales</taxon>
        <taxon>Lasiosphaeriaceae</taxon>
        <taxon>Bombardia</taxon>
    </lineage>
</organism>
<dbReference type="PANTHER" id="PTHR34098">
    <property type="entry name" value="F-BOX ONLY PROTEIN 47"/>
    <property type="match status" value="1"/>
</dbReference>
<keyword evidence="3" id="KW-1185">Reference proteome</keyword>
<dbReference type="Pfam" id="PF12937">
    <property type="entry name" value="F-box-like"/>
    <property type="match status" value="1"/>
</dbReference>
<feature type="domain" description="F-box" evidence="1">
    <location>
        <begin position="1"/>
        <end position="46"/>
    </location>
</feature>
<dbReference type="InterPro" id="IPR038946">
    <property type="entry name" value="FBXO47"/>
</dbReference>